<keyword evidence="1" id="KW-0732">Signal</keyword>
<keyword evidence="3" id="KW-1185">Reference proteome</keyword>
<gene>
    <name evidence="2" type="ORF">R0135_14740</name>
</gene>
<evidence type="ECO:0008006" key="4">
    <source>
        <dbReference type="Google" id="ProtNLM"/>
    </source>
</evidence>
<dbReference type="SMART" id="SM00028">
    <property type="entry name" value="TPR"/>
    <property type="match status" value="2"/>
</dbReference>
<organism evidence="2 3">
    <name type="scientific">Congregibacter variabilis</name>
    <dbReference type="NCBI Taxonomy" id="3081200"/>
    <lineage>
        <taxon>Bacteria</taxon>
        <taxon>Pseudomonadati</taxon>
        <taxon>Pseudomonadota</taxon>
        <taxon>Gammaproteobacteria</taxon>
        <taxon>Cellvibrionales</taxon>
        <taxon>Halieaceae</taxon>
        <taxon>Congregibacter</taxon>
    </lineage>
</organism>
<evidence type="ECO:0000313" key="3">
    <source>
        <dbReference type="Proteomes" id="UP001626537"/>
    </source>
</evidence>
<reference evidence="2 3" key="1">
    <citation type="submission" date="2023-10" db="EMBL/GenBank/DDBJ databases">
        <title>Two novel species belonging to the OM43/NOR5 clade.</title>
        <authorList>
            <person name="Park M."/>
        </authorList>
    </citation>
    <scope>NUCLEOTIDE SEQUENCE [LARGE SCALE GENOMIC DNA]</scope>
    <source>
        <strain evidence="2 3">IMCC43200</strain>
    </source>
</reference>
<evidence type="ECO:0000313" key="2">
    <source>
        <dbReference type="EMBL" id="WOJ93025.1"/>
    </source>
</evidence>
<dbReference type="InterPro" id="IPR019734">
    <property type="entry name" value="TPR_rpt"/>
</dbReference>
<dbReference type="Pfam" id="PF13432">
    <property type="entry name" value="TPR_16"/>
    <property type="match status" value="1"/>
</dbReference>
<dbReference type="Proteomes" id="UP001626537">
    <property type="component" value="Chromosome"/>
</dbReference>
<protein>
    <recommendedName>
        <fullName evidence="4">Tetratricopeptide repeat protein</fullName>
    </recommendedName>
</protein>
<dbReference type="EMBL" id="CP136864">
    <property type="protein sequence ID" value="WOJ93025.1"/>
    <property type="molecule type" value="Genomic_DNA"/>
</dbReference>
<name>A0ABZ0I1K4_9GAMM</name>
<dbReference type="RefSeq" id="WP_407347686.1">
    <property type="nucleotide sequence ID" value="NZ_CP136864.1"/>
</dbReference>
<dbReference type="SUPFAM" id="SSF48452">
    <property type="entry name" value="TPR-like"/>
    <property type="match status" value="1"/>
</dbReference>
<feature type="signal peptide" evidence="1">
    <location>
        <begin position="1"/>
        <end position="33"/>
    </location>
</feature>
<proteinExistence type="predicted"/>
<accession>A0ABZ0I1K4</accession>
<sequence length="287" mass="32120">MGILTKIERVARQLRMFLIVAVALSSAAVPSAAAESPLYSYGKACKKALPFYRQGWAEILEKGRWTEAERLYREAVAVAPDCVIAKSVLGRITVDAAERKSLITQIQASMENVDPHGRLILEPYLKTLILISARDTAQSLSEDFRGDLTKAAISNYQIFLEHYPEEWAVRVEYIEWIHAEQGPQMALEAIQKMSQERPGDGARFSYFPAYFHAELGAYEQATELARQFVQGLGPGDWPQEHYINAFIAYQLGDYSAASQSVKQALVLDPRHLIAERLSKKIDAAMAP</sequence>
<evidence type="ECO:0000256" key="1">
    <source>
        <dbReference type="SAM" id="SignalP"/>
    </source>
</evidence>
<dbReference type="InterPro" id="IPR011990">
    <property type="entry name" value="TPR-like_helical_dom_sf"/>
</dbReference>
<dbReference type="Gene3D" id="1.25.40.10">
    <property type="entry name" value="Tetratricopeptide repeat domain"/>
    <property type="match status" value="1"/>
</dbReference>
<feature type="chain" id="PRO_5045466833" description="Tetratricopeptide repeat protein" evidence="1">
    <location>
        <begin position="34"/>
        <end position="287"/>
    </location>
</feature>